<comment type="caution">
    <text evidence="1">The sequence shown here is derived from an EMBL/GenBank/DDBJ whole genome shotgun (WGS) entry which is preliminary data.</text>
</comment>
<organism evidence="1">
    <name type="scientific">marine sediment metagenome</name>
    <dbReference type="NCBI Taxonomy" id="412755"/>
    <lineage>
        <taxon>unclassified sequences</taxon>
        <taxon>metagenomes</taxon>
        <taxon>ecological metagenomes</taxon>
    </lineage>
</organism>
<feature type="non-terminal residue" evidence="1">
    <location>
        <position position="1"/>
    </location>
</feature>
<accession>X1GT98</accession>
<evidence type="ECO:0000313" key="1">
    <source>
        <dbReference type="EMBL" id="GAH48080.1"/>
    </source>
</evidence>
<dbReference type="AlphaFoldDB" id="X1GT98"/>
<name>X1GT98_9ZZZZ</name>
<dbReference type="EMBL" id="BARU01024252">
    <property type="protein sequence ID" value="GAH48080.1"/>
    <property type="molecule type" value="Genomic_DNA"/>
</dbReference>
<gene>
    <name evidence="1" type="ORF">S03H2_39252</name>
</gene>
<proteinExistence type="predicted"/>
<protein>
    <submittedName>
        <fullName evidence="1">Uncharacterized protein</fullName>
    </submittedName>
</protein>
<sequence>VVAGQVVSNRSLPHDVHKSCQLLAKFSETELLGIDFLMDSSRPWTFAGASPWPDLRLGGQALIKALAQALRSNYCGGK</sequence>
<reference evidence="1" key="1">
    <citation type="journal article" date="2014" name="Front. Microbiol.">
        <title>High frequency of phylogenetically diverse reductive dehalogenase-homologous genes in deep subseafloor sedimentary metagenomes.</title>
        <authorList>
            <person name="Kawai M."/>
            <person name="Futagami T."/>
            <person name="Toyoda A."/>
            <person name="Takaki Y."/>
            <person name="Nishi S."/>
            <person name="Hori S."/>
            <person name="Arai W."/>
            <person name="Tsubouchi T."/>
            <person name="Morono Y."/>
            <person name="Uchiyama I."/>
            <person name="Ito T."/>
            <person name="Fujiyama A."/>
            <person name="Inagaki F."/>
            <person name="Takami H."/>
        </authorList>
    </citation>
    <scope>NUCLEOTIDE SEQUENCE</scope>
    <source>
        <strain evidence="1">Expedition CK06-06</strain>
    </source>
</reference>